<feature type="region of interest" description="Disordered" evidence="1">
    <location>
        <begin position="168"/>
        <end position="189"/>
    </location>
</feature>
<protein>
    <submittedName>
        <fullName evidence="2">Uncharacterized protein</fullName>
    </submittedName>
</protein>
<proteinExistence type="predicted"/>
<sequence>MYGQERVFARGLINVVEGDMVISKTTVSMWAPMVFIRLDHSVVVASKRAWLTISVSLNLCRGDGDRKWCVVQKDLVFDAVFKMEAQSIHDVFGGKVTVSIPRLQGHARPSLRCSFAFQLCKCLILPIVLNIYEAEVTVDGLHGDDRLNIGEMVMVVGGDDCVTDGDEGAVGGRGGGGDDGAVGGRGGGGDDRAVGGRGYKLYNAHNRCEDYRRHSGYLSVLLFSWCIRFLSLRN</sequence>
<keyword evidence="3" id="KW-1185">Reference proteome</keyword>
<reference evidence="2 3" key="1">
    <citation type="submission" date="2018-06" db="EMBL/GenBank/DDBJ databases">
        <title>The Genome of Cuscuta australis (Dodder) Provides Insight into the Evolution of Plant Parasitism.</title>
        <authorList>
            <person name="Liu H."/>
        </authorList>
    </citation>
    <scope>NUCLEOTIDE SEQUENCE [LARGE SCALE GENOMIC DNA]</scope>
    <source>
        <strain evidence="3">cv. Yunnan</strain>
        <tissue evidence="2">Vines</tissue>
    </source>
</reference>
<comment type="caution">
    <text evidence="2">The sequence shown here is derived from an EMBL/GenBank/DDBJ whole genome shotgun (WGS) entry which is preliminary data.</text>
</comment>
<name>A0A328E806_9ASTE</name>
<gene>
    <name evidence="2" type="ORF">DM860_004523</name>
</gene>
<accession>A0A328E806</accession>
<evidence type="ECO:0000313" key="2">
    <source>
        <dbReference type="EMBL" id="RAL54052.1"/>
    </source>
</evidence>
<organism evidence="2 3">
    <name type="scientific">Cuscuta australis</name>
    <dbReference type="NCBI Taxonomy" id="267555"/>
    <lineage>
        <taxon>Eukaryota</taxon>
        <taxon>Viridiplantae</taxon>
        <taxon>Streptophyta</taxon>
        <taxon>Embryophyta</taxon>
        <taxon>Tracheophyta</taxon>
        <taxon>Spermatophyta</taxon>
        <taxon>Magnoliopsida</taxon>
        <taxon>eudicotyledons</taxon>
        <taxon>Gunneridae</taxon>
        <taxon>Pentapetalae</taxon>
        <taxon>asterids</taxon>
        <taxon>lamiids</taxon>
        <taxon>Solanales</taxon>
        <taxon>Convolvulaceae</taxon>
        <taxon>Cuscuteae</taxon>
        <taxon>Cuscuta</taxon>
        <taxon>Cuscuta subgen. Grammica</taxon>
        <taxon>Cuscuta sect. Cleistogrammica</taxon>
    </lineage>
</organism>
<evidence type="ECO:0000256" key="1">
    <source>
        <dbReference type="SAM" id="MobiDB-lite"/>
    </source>
</evidence>
<dbReference type="Proteomes" id="UP000249390">
    <property type="component" value="Unassembled WGS sequence"/>
</dbReference>
<dbReference type="AlphaFoldDB" id="A0A328E806"/>
<feature type="compositionally biased region" description="Gly residues" evidence="1">
    <location>
        <begin position="168"/>
        <end position="187"/>
    </location>
</feature>
<dbReference type="EMBL" id="NQVE01000015">
    <property type="protein sequence ID" value="RAL54052.1"/>
    <property type="molecule type" value="Genomic_DNA"/>
</dbReference>
<evidence type="ECO:0000313" key="3">
    <source>
        <dbReference type="Proteomes" id="UP000249390"/>
    </source>
</evidence>